<keyword evidence="3" id="KW-1185">Reference proteome</keyword>
<keyword evidence="1" id="KW-1133">Transmembrane helix</keyword>
<reference evidence="3" key="1">
    <citation type="journal article" date="2014" name="Science">
        <title>Ancient hybridizations among the ancestral genomes of bread wheat.</title>
        <authorList>
            <consortium name="International Wheat Genome Sequencing Consortium,"/>
            <person name="Marcussen T."/>
            <person name="Sandve S.R."/>
            <person name="Heier L."/>
            <person name="Spannagl M."/>
            <person name="Pfeifer M."/>
            <person name="Jakobsen K.S."/>
            <person name="Wulff B.B."/>
            <person name="Steuernagel B."/>
            <person name="Mayer K.F."/>
            <person name="Olsen O.A."/>
        </authorList>
    </citation>
    <scope>NUCLEOTIDE SEQUENCE [LARGE SCALE GENOMIC DNA]</scope>
    <source>
        <strain evidence="3">cv. AL8/78</strain>
    </source>
</reference>
<reference evidence="3" key="2">
    <citation type="journal article" date="2017" name="Nat. Plants">
        <title>The Aegilops tauschii genome reveals multiple impacts of transposons.</title>
        <authorList>
            <person name="Zhao G."/>
            <person name="Zou C."/>
            <person name="Li K."/>
            <person name="Wang K."/>
            <person name="Li T."/>
            <person name="Gao L."/>
            <person name="Zhang X."/>
            <person name="Wang H."/>
            <person name="Yang Z."/>
            <person name="Liu X."/>
            <person name="Jiang W."/>
            <person name="Mao L."/>
            <person name="Kong X."/>
            <person name="Jiao Y."/>
            <person name="Jia J."/>
        </authorList>
    </citation>
    <scope>NUCLEOTIDE SEQUENCE [LARGE SCALE GENOMIC DNA]</scope>
    <source>
        <strain evidence="3">cv. AL8/78</strain>
    </source>
</reference>
<dbReference type="Proteomes" id="UP000015105">
    <property type="component" value="Chromosome 5D"/>
</dbReference>
<evidence type="ECO:0000313" key="2">
    <source>
        <dbReference type="EnsemblPlants" id="AET5Gv21121400.1"/>
    </source>
</evidence>
<dbReference type="Gramene" id="AET5Gv21121400.1">
    <property type="protein sequence ID" value="AET5Gv21121400.1"/>
    <property type="gene ID" value="AET5Gv21121400"/>
</dbReference>
<reference evidence="2" key="5">
    <citation type="journal article" date="2021" name="G3 (Bethesda)">
        <title>Aegilops tauschii genome assembly Aet v5.0 features greater sequence contiguity and improved annotation.</title>
        <authorList>
            <person name="Wang L."/>
            <person name="Zhu T."/>
            <person name="Rodriguez J.C."/>
            <person name="Deal K.R."/>
            <person name="Dubcovsky J."/>
            <person name="McGuire P.E."/>
            <person name="Lux T."/>
            <person name="Spannagl M."/>
            <person name="Mayer K.F.X."/>
            <person name="Baldrich P."/>
            <person name="Meyers B.C."/>
            <person name="Huo N."/>
            <person name="Gu Y.Q."/>
            <person name="Zhou H."/>
            <person name="Devos K.M."/>
            <person name="Bennetzen J.L."/>
            <person name="Unver T."/>
            <person name="Budak H."/>
            <person name="Gulick P.J."/>
            <person name="Galiba G."/>
            <person name="Kalapos B."/>
            <person name="Nelson D.R."/>
            <person name="Li P."/>
            <person name="You F.M."/>
            <person name="Luo M.C."/>
            <person name="Dvorak J."/>
        </authorList>
    </citation>
    <scope>NUCLEOTIDE SEQUENCE [LARGE SCALE GENOMIC DNA]</scope>
    <source>
        <strain evidence="2">cv. AL8/78</strain>
    </source>
</reference>
<organism evidence="2 3">
    <name type="scientific">Aegilops tauschii subsp. strangulata</name>
    <name type="common">Goatgrass</name>
    <dbReference type="NCBI Taxonomy" id="200361"/>
    <lineage>
        <taxon>Eukaryota</taxon>
        <taxon>Viridiplantae</taxon>
        <taxon>Streptophyta</taxon>
        <taxon>Embryophyta</taxon>
        <taxon>Tracheophyta</taxon>
        <taxon>Spermatophyta</taxon>
        <taxon>Magnoliopsida</taxon>
        <taxon>Liliopsida</taxon>
        <taxon>Poales</taxon>
        <taxon>Poaceae</taxon>
        <taxon>BOP clade</taxon>
        <taxon>Pooideae</taxon>
        <taxon>Triticodae</taxon>
        <taxon>Triticeae</taxon>
        <taxon>Triticinae</taxon>
        <taxon>Aegilops</taxon>
    </lineage>
</organism>
<keyword evidence="1" id="KW-0812">Transmembrane</keyword>
<accession>A0A453MBL6</accession>
<reference evidence="2" key="3">
    <citation type="journal article" date="2017" name="Nature">
        <title>Genome sequence of the progenitor of the wheat D genome Aegilops tauschii.</title>
        <authorList>
            <person name="Luo M.C."/>
            <person name="Gu Y.Q."/>
            <person name="Puiu D."/>
            <person name="Wang H."/>
            <person name="Twardziok S.O."/>
            <person name="Deal K.R."/>
            <person name="Huo N."/>
            <person name="Zhu T."/>
            <person name="Wang L."/>
            <person name="Wang Y."/>
            <person name="McGuire P.E."/>
            <person name="Liu S."/>
            <person name="Long H."/>
            <person name="Ramasamy R.K."/>
            <person name="Rodriguez J.C."/>
            <person name="Van S.L."/>
            <person name="Yuan L."/>
            <person name="Wang Z."/>
            <person name="Xia Z."/>
            <person name="Xiao L."/>
            <person name="Anderson O.D."/>
            <person name="Ouyang S."/>
            <person name="Liang Y."/>
            <person name="Zimin A.V."/>
            <person name="Pertea G."/>
            <person name="Qi P."/>
            <person name="Bennetzen J.L."/>
            <person name="Dai X."/>
            <person name="Dawson M.W."/>
            <person name="Muller H.G."/>
            <person name="Kugler K."/>
            <person name="Rivarola-Duarte L."/>
            <person name="Spannagl M."/>
            <person name="Mayer K.F.X."/>
            <person name="Lu F.H."/>
            <person name="Bevan M.W."/>
            <person name="Leroy P."/>
            <person name="Li P."/>
            <person name="You F.M."/>
            <person name="Sun Q."/>
            <person name="Liu Z."/>
            <person name="Lyons E."/>
            <person name="Wicker T."/>
            <person name="Salzberg S.L."/>
            <person name="Devos K.M."/>
            <person name="Dvorak J."/>
        </authorList>
    </citation>
    <scope>NUCLEOTIDE SEQUENCE [LARGE SCALE GENOMIC DNA]</scope>
    <source>
        <strain evidence="2">cv. AL8/78</strain>
    </source>
</reference>
<reference evidence="2" key="4">
    <citation type="submission" date="2019-03" db="UniProtKB">
        <authorList>
            <consortium name="EnsemblPlants"/>
        </authorList>
    </citation>
    <scope>IDENTIFICATION</scope>
</reference>
<dbReference type="AlphaFoldDB" id="A0A453MBL6"/>
<name>A0A453MBL6_AEGTS</name>
<protein>
    <submittedName>
        <fullName evidence="2">Uncharacterized protein</fullName>
    </submittedName>
</protein>
<keyword evidence="1" id="KW-0472">Membrane</keyword>
<sequence>VFYLELLATLGMYHEFAVSYTFLLFFCLEIIMPSGLNIYIAISFLCLIHCRNPHFGYFFFR</sequence>
<feature type="transmembrane region" description="Helical" evidence="1">
    <location>
        <begin position="20"/>
        <end position="48"/>
    </location>
</feature>
<dbReference type="EnsemblPlants" id="AET5Gv21121400.1">
    <property type="protein sequence ID" value="AET5Gv21121400.1"/>
    <property type="gene ID" value="AET5Gv21121400"/>
</dbReference>
<evidence type="ECO:0000313" key="3">
    <source>
        <dbReference type="Proteomes" id="UP000015105"/>
    </source>
</evidence>
<evidence type="ECO:0000256" key="1">
    <source>
        <dbReference type="SAM" id="Phobius"/>
    </source>
</evidence>
<proteinExistence type="predicted"/>